<evidence type="ECO:0000313" key="1">
    <source>
        <dbReference type="EMBL" id="NYZ63997.1"/>
    </source>
</evidence>
<keyword evidence="2" id="KW-1185">Reference proteome</keyword>
<organism evidence="1 2">
    <name type="scientific">Luteimonas deserti</name>
    <dbReference type="NCBI Taxonomy" id="2752306"/>
    <lineage>
        <taxon>Bacteria</taxon>
        <taxon>Pseudomonadati</taxon>
        <taxon>Pseudomonadota</taxon>
        <taxon>Gammaproteobacteria</taxon>
        <taxon>Lysobacterales</taxon>
        <taxon>Lysobacteraceae</taxon>
        <taxon>Luteimonas</taxon>
    </lineage>
</organism>
<comment type="caution">
    <text evidence="1">The sequence shown here is derived from an EMBL/GenBank/DDBJ whole genome shotgun (WGS) entry which is preliminary data.</text>
</comment>
<dbReference type="EMBL" id="JACCJZ010000020">
    <property type="protein sequence ID" value="NYZ63997.1"/>
    <property type="molecule type" value="Genomic_DNA"/>
</dbReference>
<evidence type="ECO:0000313" key="2">
    <source>
        <dbReference type="Proteomes" id="UP000589896"/>
    </source>
</evidence>
<dbReference type="Proteomes" id="UP000589896">
    <property type="component" value="Unassembled WGS sequence"/>
</dbReference>
<dbReference type="AlphaFoldDB" id="A0A7Z0U015"/>
<accession>A0A7Z0U015</accession>
<dbReference type="RefSeq" id="WP_180546194.1">
    <property type="nucleotide sequence ID" value="NZ_JACCJZ010000020.1"/>
</dbReference>
<protein>
    <recommendedName>
        <fullName evidence="3">HEPN domain-containing protein</fullName>
    </recommendedName>
</protein>
<gene>
    <name evidence="1" type="ORF">H0E82_14745</name>
</gene>
<proteinExistence type="predicted"/>
<name>A0A7Z0U015_9GAMM</name>
<sequence>MPGVPVDAEWLHALRNAVNAATISTAAARSAFESGDIERAVRFLCESESASLRAADLLRQDPVRGS</sequence>
<evidence type="ECO:0008006" key="3">
    <source>
        <dbReference type="Google" id="ProtNLM"/>
    </source>
</evidence>
<reference evidence="1 2" key="1">
    <citation type="submission" date="2020-07" db="EMBL/GenBank/DDBJ databases">
        <title>isolation of Luteimonas sp. SJ-16.</title>
        <authorList>
            <person name="Huang X.-X."/>
            <person name="Xu L."/>
            <person name="Sun J.-Q."/>
        </authorList>
    </citation>
    <scope>NUCLEOTIDE SEQUENCE [LARGE SCALE GENOMIC DNA]</scope>
    <source>
        <strain evidence="1 2">SJ-16</strain>
    </source>
</reference>